<keyword evidence="4" id="KW-1185">Reference proteome</keyword>
<dbReference type="OrthoDB" id="4727225at2"/>
<dbReference type="EMBL" id="VHQG01000001">
    <property type="protein sequence ID" value="TPW77949.1"/>
    <property type="molecule type" value="Genomic_DNA"/>
</dbReference>
<evidence type="ECO:0000313" key="4">
    <source>
        <dbReference type="Proteomes" id="UP000316252"/>
    </source>
</evidence>
<evidence type="ECO:0000313" key="3">
    <source>
        <dbReference type="EMBL" id="TPW77949.1"/>
    </source>
</evidence>
<proteinExistence type="predicted"/>
<feature type="compositionally biased region" description="Pro residues" evidence="1">
    <location>
        <begin position="23"/>
        <end position="42"/>
    </location>
</feature>
<protein>
    <submittedName>
        <fullName evidence="3">Uncharacterized protein</fullName>
    </submittedName>
</protein>
<name>A0A506YBZ3_9MICO</name>
<keyword evidence="2" id="KW-0472">Membrane</keyword>
<evidence type="ECO:0000256" key="1">
    <source>
        <dbReference type="SAM" id="MobiDB-lite"/>
    </source>
</evidence>
<feature type="compositionally biased region" description="Pro residues" evidence="1">
    <location>
        <begin position="52"/>
        <end position="63"/>
    </location>
</feature>
<sequence length="264" mass="27676">MSLPPQQPGQPVDPEFGRRPDPQQQPYPPQPPYPQPSAPQPLYPQTSGPQHLVPPQPAGPPQPISVSFGGSAGIVKGVGIGCLVVVALCAVQVLLDVVKNDPSWIALAIVGVLVGLFGALCLASVRNIRGAGLAVGADGIQATLQGRTVRIGWHEIAYVGISITSSGFDGPGAPPVPSRYRGRSIIRIRLAGTTPGFTDRPDMKFLVTNDEQAPYTHKLPIAKAGALGDDRFGFIDPVARALAGFGGTRFTGVEQKRVAVGRYS</sequence>
<comment type="caution">
    <text evidence="3">The sequence shown here is derived from an EMBL/GenBank/DDBJ whole genome shotgun (WGS) entry which is preliminary data.</text>
</comment>
<dbReference type="SUPFAM" id="SSF81995">
    <property type="entry name" value="beta-sandwich domain of Sec23/24"/>
    <property type="match status" value="1"/>
</dbReference>
<evidence type="ECO:0000256" key="2">
    <source>
        <dbReference type="SAM" id="Phobius"/>
    </source>
</evidence>
<feature type="region of interest" description="Disordered" evidence="1">
    <location>
        <begin position="1"/>
        <end position="64"/>
    </location>
</feature>
<gene>
    <name evidence="3" type="ORF">FJ657_04735</name>
</gene>
<dbReference type="AlphaFoldDB" id="A0A506YBZ3"/>
<feature type="transmembrane region" description="Helical" evidence="2">
    <location>
        <begin position="78"/>
        <end position="98"/>
    </location>
</feature>
<organism evidence="3 4">
    <name type="scientific">Schumannella soli</name>
    <dbReference type="NCBI Taxonomy" id="2590779"/>
    <lineage>
        <taxon>Bacteria</taxon>
        <taxon>Bacillati</taxon>
        <taxon>Actinomycetota</taxon>
        <taxon>Actinomycetes</taxon>
        <taxon>Micrococcales</taxon>
        <taxon>Microbacteriaceae</taxon>
        <taxon>Schumannella</taxon>
    </lineage>
</organism>
<feature type="transmembrane region" description="Helical" evidence="2">
    <location>
        <begin position="104"/>
        <end position="125"/>
    </location>
</feature>
<dbReference type="RefSeq" id="WP_141162474.1">
    <property type="nucleotide sequence ID" value="NZ_VHQG01000001.1"/>
</dbReference>
<dbReference type="Proteomes" id="UP000316252">
    <property type="component" value="Unassembled WGS sequence"/>
</dbReference>
<keyword evidence="2" id="KW-0812">Transmembrane</keyword>
<keyword evidence="2" id="KW-1133">Transmembrane helix</keyword>
<accession>A0A506YBZ3</accession>
<reference evidence="3 4" key="1">
    <citation type="submission" date="2019-06" db="EMBL/GenBank/DDBJ databases">
        <authorList>
            <person name="Li F."/>
        </authorList>
    </citation>
    <scope>NUCLEOTIDE SEQUENCE [LARGE SCALE GENOMIC DNA]</scope>
    <source>
        <strain evidence="3 4">10F1D-1</strain>
    </source>
</reference>